<dbReference type="PANTHER" id="PTHR12953:SF0">
    <property type="entry name" value="SUN DOMAIN-CONTAINING OSSIFICATION FACTOR"/>
    <property type="match status" value="1"/>
</dbReference>
<feature type="compositionally biased region" description="Polar residues" evidence="5">
    <location>
        <begin position="184"/>
        <end position="202"/>
    </location>
</feature>
<reference evidence="8" key="1">
    <citation type="submission" date="2020-11" db="EMBL/GenBank/DDBJ databases">
        <authorList>
            <person name="Tran Van P."/>
        </authorList>
    </citation>
    <scope>NUCLEOTIDE SEQUENCE</scope>
</reference>
<feature type="signal peptide" evidence="6">
    <location>
        <begin position="1"/>
        <end position="24"/>
    </location>
</feature>
<dbReference type="Pfam" id="PF07738">
    <property type="entry name" value="Sad1_UNC"/>
    <property type="match status" value="1"/>
</dbReference>
<protein>
    <recommendedName>
        <fullName evidence="7">SUN domain-containing protein</fullName>
    </recommendedName>
</protein>
<feature type="region of interest" description="Disordered" evidence="5">
    <location>
        <begin position="26"/>
        <end position="81"/>
    </location>
</feature>
<keyword evidence="4" id="KW-0472">Membrane</keyword>
<accession>A0A7R9M6U4</accession>
<keyword evidence="3" id="KW-1133">Transmembrane helix</keyword>
<dbReference type="GO" id="GO:0016020">
    <property type="term" value="C:membrane"/>
    <property type="evidence" value="ECO:0007669"/>
    <property type="project" value="InterPro"/>
</dbReference>
<evidence type="ECO:0000256" key="5">
    <source>
        <dbReference type="SAM" id="MobiDB-lite"/>
    </source>
</evidence>
<proteinExistence type="predicted"/>
<dbReference type="PROSITE" id="PS51469">
    <property type="entry name" value="SUN"/>
    <property type="match status" value="1"/>
</dbReference>
<evidence type="ECO:0000256" key="3">
    <source>
        <dbReference type="ARBA" id="ARBA00022989"/>
    </source>
</evidence>
<dbReference type="OrthoDB" id="266334at2759"/>
<dbReference type="EMBL" id="OC921392">
    <property type="protein sequence ID" value="CAD7653364.1"/>
    <property type="molecule type" value="Genomic_DNA"/>
</dbReference>
<dbReference type="GO" id="GO:0012505">
    <property type="term" value="C:endomembrane system"/>
    <property type="evidence" value="ECO:0007669"/>
    <property type="project" value="UniProtKB-SubCell"/>
</dbReference>
<gene>
    <name evidence="8" type="ORF">ONB1V03_LOCUS10018</name>
</gene>
<sequence length="321" mass="34373">MLFISTNRWTLAIGVLIVINSVAADGSQPAPTVSPPGAADSSPSTPLATDGDHKSGDNRDANASQSSPDTTSGSGDQSTISTTTTITAATDSEGTGGDQSVTTNATINRTSYVEPLVNDLPSVPTPAPPSEMLSFEEWRKKIAEKAVQQQQQQQLHQQNGAQLTVPKTTGQQAIGGQQTGQVLTPQGSPVGTQTSGQVTDAGSTGAVAQKPKSMGVQKRTRNFASHECGAKIVDSNPESESVLRILNEQTDEYMLNPCKAKIWFVVELCETVQPMHIELANFELYSSVPKEFNIQASDHYPTRDWSSLGKRRSRRLVTLYE</sequence>
<evidence type="ECO:0000313" key="9">
    <source>
        <dbReference type="Proteomes" id="UP000728032"/>
    </source>
</evidence>
<feature type="region of interest" description="Disordered" evidence="5">
    <location>
        <begin position="184"/>
        <end position="217"/>
    </location>
</feature>
<feature type="compositionally biased region" description="Basic and acidic residues" evidence="5">
    <location>
        <begin position="50"/>
        <end position="60"/>
    </location>
</feature>
<keyword evidence="6" id="KW-0732">Signal</keyword>
<evidence type="ECO:0000256" key="6">
    <source>
        <dbReference type="SAM" id="SignalP"/>
    </source>
</evidence>
<feature type="domain" description="SUN" evidence="7">
    <location>
        <begin position="195"/>
        <end position="321"/>
    </location>
</feature>
<dbReference type="GO" id="GO:0005737">
    <property type="term" value="C:cytoplasm"/>
    <property type="evidence" value="ECO:0007669"/>
    <property type="project" value="TreeGrafter"/>
</dbReference>
<dbReference type="InterPro" id="IPR012919">
    <property type="entry name" value="SUN_dom"/>
</dbReference>
<evidence type="ECO:0000256" key="4">
    <source>
        <dbReference type="ARBA" id="ARBA00023136"/>
    </source>
</evidence>
<dbReference type="InterPro" id="IPR045120">
    <property type="entry name" value="Suco/Slp1-like"/>
</dbReference>
<evidence type="ECO:0000256" key="1">
    <source>
        <dbReference type="ARBA" id="ARBA00004308"/>
    </source>
</evidence>
<dbReference type="AlphaFoldDB" id="A0A7R9M6U4"/>
<keyword evidence="9" id="KW-1185">Reference proteome</keyword>
<name>A0A7R9M6U4_9ACAR</name>
<dbReference type="GO" id="GO:0034975">
    <property type="term" value="P:protein folding in endoplasmic reticulum"/>
    <property type="evidence" value="ECO:0007669"/>
    <property type="project" value="TreeGrafter"/>
</dbReference>
<dbReference type="PANTHER" id="PTHR12953">
    <property type="entry name" value="MEMBRANE PROTEIN CH1 RELATED"/>
    <property type="match status" value="1"/>
</dbReference>
<keyword evidence="2" id="KW-0812">Transmembrane</keyword>
<organism evidence="8">
    <name type="scientific">Oppiella nova</name>
    <dbReference type="NCBI Taxonomy" id="334625"/>
    <lineage>
        <taxon>Eukaryota</taxon>
        <taxon>Metazoa</taxon>
        <taxon>Ecdysozoa</taxon>
        <taxon>Arthropoda</taxon>
        <taxon>Chelicerata</taxon>
        <taxon>Arachnida</taxon>
        <taxon>Acari</taxon>
        <taxon>Acariformes</taxon>
        <taxon>Sarcoptiformes</taxon>
        <taxon>Oribatida</taxon>
        <taxon>Brachypylina</taxon>
        <taxon>Oppioidea</taxon>
        <taxon>Oppiidae</taxon>
        <taxon>Oppiella</taxon>
    </lineage>
</organism>
<evidence type="ECO:0000256" key="2">
    <source>
        <dbReference type="ARBA" id="ARBA00022692"/>
    </source>
</evidence>
<evidence type="ECO:0000313" key="8">
    <source>
        <dbReference type="EMBL" id="CAD7653364.1"/>
    </source>
</evidence>
<comment type="subcellular location">
    <subcellularLocation>
        <location evidence="1">Endomembrane system</location>
    </subcellularLocation>
</comment>
<evidence type="ECO:0000259" key="7">
    <source>
        <dbReference type="PROSITE" id="PS51469"/>
    </source>
</evidence>
<dbReference type="EMBL" id="CAJPVJ010006567">
    <property type="protein sequence ID" value="CAG2170551.1"/>
    <property type="molecule type" value="Genomic_DNA"/>
</dbReference>
<feature type="compositionally biased region" description="Low complexity" evidence="5">
    <location>
        <begin position="63"/>
        <end position="81"/>
    </location>
</feature>
<feature type="chain" id="PRO_5035680275" description="SUN domain-containing protein" evidence="6">
    <location>
        <begin position="25"/>
        <end position="321"/>
    </location>
</feature>
<dbReference type="Proteomes" id="UP000728032">
    <property type="component" value="Unassembled WGS sequence"/>
</dbReference>